<keyword evidence="4" id="KW-1185">Reference proteome</keyword>
<keyword evidence="1" id="KW-0812">Transmembrane</keyword>
<evidence type="ECO:0000313" key="3">
    <source>
        <dbReference type="EMBL" id="GGP97685.1"/>
    </source>
</evidence>
<evidence type="ECO:0000313" key="4">
    <source>
        <dbReference type="Proteomes" id="UP000654123"/>
    </source>
</evidence>
<dbReference type="EMBL" id="BMSV01000002">
    <property type="protein sequence ID" value="GGP97685.1"/>
    <property type="molecule type" value="Genomic_DNA"/>
</dbReference>
<dbReference type="GO" id="GO:0016717">
    <property type="term" value="F:oxidoreductase activity, acting on paired donors, with oxidation of a pair of donors resulting in the reduction of molecular oxygen to two molecules of water"/>
    <property type="evidence" value="ECO:0007669"/>
    <property type="project" value="TreeGrafter"/>
</dbReference>
<feature type="domain" description="Fatty acid desaturase" evidence="2">
    <location>
        <begin position="29"/>
        <end position="163"/>
    </location>
</feature>
<name>A0A918EJI4_9ACTN</name>
<accession>A0A918EJI4</accession>
<dbReference type="PANTHER" id="PTHR19353:SF19">
    <property type="entry name" value="DELTA(5) FATTY ACID DESATURASE C-RELATED"/>
    <property type="match status" value="1"/>
</dbReference>
<organism evidence="3 4">
    <name type="scientific">Streptomyces roseolilacinus</name>
    <dbReference type="NCBI Taxonomy" id="66904"/>
    <lineage>
        <taxon>Bacteria</taxon>
        <taxon>Bacillati</taxon>
        <taxon>Actinomycetota</taxon>
        <taxon>Actinomycetes</taxon>
        <taxon>Kitasatosporales</taxon>
        <taxon>Streptomycetaceae</taxon>
        <taxon>Streptomyces</taxon>
    </lineage>
</organism>
<evidence type="ECO:0000259" key="2">
    <source>
        <dbReference type="Pfam" id="PF00487"/>
    </source>
</evidence>
<keyword evidence="1" id="KW-0472">Membrane</keyword>
<dbReference type="RefSeq" id="WP_189531080.1">
    <property type="nucleotide sequence ID" value="NZ_BMSV01000002.1"/>
</dbReference>
<sequence length="196" mass="21295">MAAVLPAFAYGRTGLPGHDAGYTRVTRSRRAMAVLALIHGNLLLGFGCALVYAVPASSLISTLLAAAFTAVHQGLSGVCPGCVLTPDHKEMPVRDGESEPDRLSRQVLAPRNIRSSLVHDFLHRGLDYRIEPHLFPTVPRPNPRECRPLTTAHCAEQGLPYCEVSATRSSIEVRARLRQVTEQVGRRASRSSGPRP</sequence>
<evidence type="ECO:0000256" key="1">
    <source>
        <dbReference type="SAM" id="Phobius"/>
    </source>
</evidence>
<dbReference type="GO" id="GO:0016020">
    <property type="term" value="C:membrane"/>
    <property type="evidence" value="ECO:0007669"/>
    <property type="project" value="TreeGrafter"/>
</dbReference>
<dbReference type="InterPro" id="IPR012171">
    <property type="entry name" value="Fatty_acid_desaturase"/>
</dbReference>
<dbReference type="GO" id="GO:0008610">
    <property type="term" value="P:lipid biosynthetic process"/>
    <property type="evidence" value="ECO:0007669"/>
    <property type="project" value="UniProtKB-ARBA"/>
</dbReference>
<gene>
    <name evidence="3" type="ORF">GCM10010249_15250</name>
</gene>
<protein>
    <recommendedName>
        <fullName evidence="2">Fatty acid desaturase domain-containing protein</fullName>
    </recommendedName>
</protein>
<dbReference type="InterPro" id="IPR005804">
    <property type="entry name" value="FA_desaturase_dom"/>
</dbReference>
<proteinExistence type="predicted"/>
<dbReference type="Pfam" id="PF00487">
    <property type="entry name" value="FA_desaturase"/>
    <property type="match status" value="1"/>
</dbReference>
<reference evidence="3" key="1">
    <citation type="journal article" date="2014" name="Int. J. Syst. Evol. Microbiol.">
        <title>Complete genome sequence of Corynebacterium casei LMG S-19264T (=DSM 44701T), isolated from a smear-ripened cheese.</title>
        <authorList>
            <consortium name="US DOE Joint Genome Institute (JGI-PGF)"/>
            <person name="Walter F."/>
            <person name="Albersmeier A."/>
            <person name="Kalinowski J."/>
            <person name="Ruckert C."/>
        </authorList>
    </citation>
    <scope>NUCLEOTIDE SEQUENCE</scope>
    <source>
        <strain evidence="3">JCM 4335</strain>
    </source>
</reference>
<feature type="transmembrane region" description="Helical" evidence="1">
    <location>
        <begin position="32"/>
        <end position="54"/>
    </location>
</feature>
<dbReference type="Proteomes" id="UP000654123">
    <property type="component" value="Unassembled WGS sequence"/>
</dbReference>
<dbReference type="PANTHER" id="PTHR19353">
    <property type="entry name" value="FATTY ACID DESATURASE 2"/>
    <property type="match status" value="1"/>
</dbReference>
<comment type="caution">
    <text evidence="3">The sequence shown here is derived from an EMBL/GenBank/DDBJ whole genome shotgun (WGS) entry which is preliminary data.</text>
</comment>
<reference evidence="3" key="2">
    <citation type="submission" date="2020-09" db="EMBL/GenBank/DDBJ databases">
        <authorList>
            <person name="Sun Q."/>
            <person name="Ohkuma M."/>
        </authorList>
    </citation>
    <scope>NUCLEOTIDE SEQUENCE</scope>
    <source>
        <strain evidence="3">JCM 4335</strain>
    </source>
</reference>
<dbReference type="AlphaFoldDB" id="A0A918EJI4"/>
<keyword evidence="1" id="KW-1133">Transmembrane helix</keyword>